<feature type="region of interest" description="Disordered" evidence="1">
    <location>
        <begin position="1"/>
        <end position="118"/>
    </location>
</feature>
<evidence type="ECO:0000313" key="2">
    <source>
        <dbReference type="EMBL" id="CAA9255143.1"/>
    </source>
</evidence>
<feature type="compositionally biased region" description="Low complexity" evidence="1">
    <location>
        <begin position="44"/>
        <end position="60"/>
    </location>
</feature>
<dbReference type="AlphaFoldDB" id="A0A6J4IKM2"/>
<feature type="compositionally biased region" description="Low complexity" evidence="1">
    <location>
        <begin position="1"/>
        <end position="25"/>
    </location>
</feature>
<sequence length="118" mass="12258">EPPAVLPAARRPAAAGRPCPGAWAGDGAPQPHPRDLHGGRAEDAPPAAARRQPGRAGPCRRLPRLPCPAGRRHAGPAAAAGPGLAPPHRQPRPGPFRSPARRHPRPAGRRPRPTSPLL</sequence>
<accession>A0A6J4IKM2</accession>
<protein>
    <submittedName>
        <fullName evidence="2">Uncharacterized protein</fullName>
    </submittedName>
</protein>
<organism evidence="2">
    <name type="scientific">uncultured Craurococcus sp</name>
    <dbReference type="NCBI Taxonomy" id="1135998"/>
    <lineage>
        <taxon>Bacteria</taxon>
        <taxon>Pseudomonadati</taxon>
        <taxon>Pseudomonadota</taxon>
        <taxon>Alphaproteobacteria</taxon>
        <taxon>Acetobacterales</taxon>
        <taxon>Acetobacteraceae</taxon>
        <taxon>Craurococcus</taxon>
        <taxon>environmental samples</taxon>
    </lineage>
</organism>
<reference evidence="2" key="1">
    <citation type="submission" date="2020-02" db="EMBL/GenBank/DDBJ databases">
        <authorList>
            <person name="Meier V. D."/>
        </authorList>
    </citation>
    <scope>NUCLEOTIDE SEQUENCE</scope>
    <source>
        <strain evidence="2">AVDCRST_MAG27</strain>
    </source>
</reference>
<gene>
    <name evidence="2" type="ORF">AVDCRST_MAG27-2782</name>
</gene>
<feature type="compositionally biased region" description="Low complexity" evidence="1">
    <location>
        <begin position="75"/>
        <end position="87"/>
    </location>
</feature>
<name>A0A6J4IKM2_9PROT</name>
<proteinExistence type="predicted"/>
<feature type="non-terminal residue" evidence="2">
    <location>
        <position position="1"/>
    </location>
</feature>
<evidence type="ECO:0000256" key="1">
    <source>
        <dbReference type="SAM" id="MobiDB-lite"/>
    </source>
</evidence>
<feature type="compositionally biased region" description="Basic and acidic residues" evidence="1">
    <location>
        <begin position="32"/>
        <end position="43"/>
    </location>
</feature>
<feature type="compositionally biased region" description="Basic residues" evidence="1">
    <location>
        <begin position="99"/>
        <end position="112"/>
    </location>
</feature>
<feature type="non-terminal residue" evidence="2">
    <location>
        <position position="118"/>
    </location>
</feature>
<dbReference type="EMBL" id="CADCTD010000093">
    <property type="protein sequence ID" value="CAA9255143.1"/>
    <property type="molecule type" value="Genomic_DNA"/>
</dbReference>